<dbReference type="Gene3D" id="1.20.140.150">
    <property type="match status" value="1"/>
</dbReference>
<evidence type="ECO:0000256" key="1">
    <source>
        <dbReference type="SAM" id="MobiDB-lite"/>
    </source>
</evidence>
<evidence type="ECO:0000313" key="3">
    <source>
        <dbReference type="EMBL" id="ASA54822.1"/>
    </source>
</evidence>
<accession>A0A1Z2SCB5</accession>
<dbReference type="EMBL" id="CP018835">
    <property type="protein sequence ID" value="ASA54822.1"/>
    <property type="molecule type" value="Genomic_DNA"/>
</dbReference>
<feature type="region of interest" description="Disordered" evidence="1">
    <location>
        <begin position="1"/>
        <end position="24"/>
    </location>
</feature>
<dbReference type="OrthoDB" id="5874371at2"/>
<dbReference type="RefSeq" id="WP_088133237.1">
    <property type="nucleotide sequence ID" value="NZ_CP018835.1"/>
</dbReference>
<dbReference type="KEGG" id="vga:BSQ33_03160"/>
<evidence type="ECO:0000313" key="4">
    <source>
        <dbReference type="Proteomes" id="UP000196708"/>
    </source>
</evidence>
<keyword evidence="2" id="KW-1133">Transmembrane helix</keyword>
<dbReference type="Proteomes" id="UP000196708">
    <property type="component" value="Chromosome 1"/>
</dbReference>
<feature type="transmembrane region" description="Helical" evidence="2">
    <location>
        <begin position="108"/>
        <end position="131"/>
    </location>
</feature>
<keyword evidence="2" id="KW-0812">Transmembrane</keyword>
<evidence type="ECO:0000256" key="2">
    <source>
        <dbReference type="SAM" id="Phobius"/>
    </source>
</evidence>
<organism evidence="3 4">
    <name type="scientific">Vibrio gazogenes</name>
    <dbReference type="NCBI Taxonomy" id="687"/>
    <lineage>
        <taxon>Bacteria</taxon>
        <taxon>Pseudomonadati</taxon>
        <taxon>Pseudomonadota</taxon>
        <taxon>Gammaproteobacteria</taxon>
        <taxon>Vibrionales</taxon>
        <taxon>Vibrionaceae</taxon>
        <taxon>Vibrio</taxon>
    </lineage>
</organism>
<proteinExistence type="predicted"/>
<name>A0A1Z2SCB5_VIBGA</name>
<feature type="transmembrane region" description="Helical" evidence="2">
    <location>
        <begin position="75"/>
        <end position="102"/>
    </location>
</feature>
<reference evidence="3 4" key="1">
    <citation type="submission" date="2016-12" db="EMBL/GenBank/DDBJ databases">
        <authorList>
            <person name="Song W.-J."/>
            <person name="Kurnit D.M."/>
        </authorList>
    </citation>
    <scope>NUCLEOTIDE SEQUENCE [LARGE SCALE GENOMIC DNA]</scope>
    <source>
        <strain evidence="3 4">ATCC 43942</strain>
    </source>
</reference>
<gene>
    <name evidence="3" type="ORF">BSQ33_03160</name>
</gene>
<dbReference type="AlphaFoldDB" id="A0A1Z2SCB5"/>
<evidence type="ECO:0008006" key="5">
    <source>
        <dbReference type="Google" id="ProtNLM"/>
    </source>
</evidence>
<sequence length="168" mass="18344">MNDSEHTTNQHQGPATASRAPDGAETQQVEQAMHRLRAILSQLGTLSTSVKTWSDATLDLFLLEVKVNVEAARQIVLCSIIFTLLSVLFIFSFCLTAGVVTYSLTANVLFGAGVFIVSLGLALVGVAWWQLRLTRFLGFKNTTVQLQEGWDVLSNKTQSGDANQKDRG</sequence>
<protein>
    <recommendedName>
        <fullName evidence="5">Phage holin family protein</fullName>
    </recommendedName>
</protein>
<keyword evidence="2" id="KW-0472">Membrane</keyword>